<dbReference type="Pfam" id="PF22106">
    <property type="entry name" value="NGO1945_C"/>
    <property type="match status" value="1"/>
</dbReference>
<feature type="domain" description="Putative DNA-binding" evidence="2">
    <location>
        <begin position="38"/>
        <end position="123"/>
    </location>
</feature>
<evidence type="ECO:0000313" key="5">
    <source>
        <dbReference type="Proteomes" id="UP001327459"/>
    </source>
</evidence>
<evidence type="ECO:0000256" key="1">
    <source>
        <dbReference type="SAM" id="MobiDB-lite"/>
    </source>
</evidence>
<accession>A0ABZ0YZ83</accession>
<dbReference type="InterPro" id="IPR018640">
    <property type="entry name" value="DUF2063"/>
</dbReference>
<reference evidence="4 5" key="1">
    <citation type="submission" date="2023-11" db="EMBL/GenBank/DDBJ databases">
        <title>MicrobeMod: A computational toolkit for identifying prokaryotic methylation and restriction-modification with nanopore sequencing.</title>
        <authorList>
            <person name="Crits-Christoph A."/>
            <person name="Kang S.C."/>
            <person name="Lee H."/>
            <person name="Ostrov N."/>
        </authorList>
    </citation>
    <scope>NUCLEOTIDE SEQUENCE [LARGE SCALE GENOMIC DNA]</scope>
    <source>
        <strain evidence="4 5">ATCC 49870</strain>
    </source>
</reference>
<keyword evidence="5" id="KW-1185">Reference proteome</keyword>
<keyword evidence="4" id="KW-0238">DNA-binding</keyword>
<dbReference type="InterPro" id="IPR054098">
    <property type="entry name" value="NGO1945-like_C"/>
</dbReference>
<name>A0ABZ0YZ83_9GAMM</name>
<protein>
    <submittedName>
        <fullName evidence="4">DNA-binding domain-containing protein</fullName>
    </submittedName>
</protein>
<gene>
    <name evidence="4" type="ORF">SR882_01110</name>
</gene>
<evidence type="ECO:0000313" key="4">
    <source>
        <dbReference type="EMBL" id="WQH16526.1"/>
    </source>
</evidence>
<feature type="region of interest" description="Disordered" evidence="1">
    <location>
        <begin position="1"/>
        <end position="33"/>
    </location>
</feature>
<dbReference type="RefSeq" id="WP_322521517.1">
    <property type="nucleotide sequence ID" value="NZ_CP140153.1"/>
</dbReference>
<feature type="compositionally biased region" description="Basic and acidic residues" evidence="1">
    <location>
        <begin position="1"/>
        <end position="14"/>
    </location>
</feature>
<sequence length="283" mass="30999">MSDETYRADRRGTNEHATPQSDGAVGLSRNPSQDFRAIQEAFTAHVRDPDANPPPPGSKPERMAWYAKLFFNNIDGTLENAFPALRASLDDDDWQGLTRPFFRDHPAHSPILRDLPAEFVDFLQEDPGLADWQRELAAYELTRFDLMAEDADPAPADLDPAGDLLAGRPVVSSLVRLMVTAYPVDRLAAKLEAGETPEIPPAGMHHLALHRDEHGAPYALNLTPGSAQLLLALTEKEGQTGEEVVAALAEAFGRPVDELLGFAAEQLEKWRAQGILLGARLPN</sequence>
<dbReference type="Proteomes" id="UP001327459">
    <property type="component" value="Chromosome"/>
</dbReference>
<proteinExistence type="predicted"/>
<evidence type="ECO:0000259" key="2">
    <source>
        <dbReference type="Pfam" id="PF09836"/>
    </source>
</evidence>
<dbReference type="EMBL" id="CP140153">
    <property type="protein sequence ID" value="WQH16526.1"/>
    <property type="molecule type" value="Genomic_DNA"/>
</dbReference>
<evidence type="ECO:0000259" key="3">
    <source>
        <dbReference type="Pfam" id="PF22106"/>
    </source>
</evidence>
<dbReference type="Gene3D" id="1.10.150.690">
    <property type="entry name" value="DUF2063"/>
    <property type="match status" value="1"/>
</dbReference>
<dbReference type="InterPro" id="IPR044922">
    <property type="entry name" value="DUF2063_N_sf"/>
</dbReference>
<dbReference type="GO" id="GO:0003677">
    <property type="term" value="F:DNA binding"/>
    <property type="evidence" value="ECO:0007669"/>
    <property type="project" value="UniProtKB-KW"/>
</dbReference>
<organism evidence="4 5">
    <name type="scientific">Guyparkeria halophila</name>
    <dbReference type="NCBI Taxonomy" id="47960"/>
    <lineage>
        <taxon>Bacteria</taxon>
        <taxon>Pseudomonadati</taxon>
        <taxon>Pseudomonadota</taxon>
        <taxon>Gammaproteobacteria</taxon>
        <taxon>Chromatiales</taxon>
        <taxon>Thioalkalibacteraceae</taxon>
        <taxon>Guyparkeria</taxon>
    </lineage>
</organism>
<dbReference type="Pfam" id="PF09836">
    <property type="entry name" value="DUF2063"/>
    <property type="match status" value="1"/>
</dbReference>
<feature type="domain" description="NGO1945-like C-terminal" evidence="3">
    <location>
        <begin position="173"/>
        <end position="271"/>
    </location>
</feature>